<dbReference type="PROSITE" id="PS50943">
    <property type="entry name" value="HTH_CROC1"/>
    <property type="match status" value="1"/>
</dbReference>
<dbReference type="SMART" id="SM00530">
    <property type="entry name" value="HTH_XRE"/>
    <property type="match status" value="1"/>
</dbReference>
<dbReference type="RefSeq" id="WP_014027904.1">
    <property type="nucleotide sequence ID" value="NC_015942.1"/>
</dbReference>
<proteinExistence type="predicted"/>
<evidence type="ECO:0000313" key="4">
    <source>
        <dbReference type="Proteomes" id="UP000009220"/>
    </source>
</evidence>
<dbReference type="eggNOG" id="COG1396">
    <property type="taxonomic scope" value="Bacteria"/>
</dbReference>
<dbReference type="PANTHER" id="PTHR46797:SF1">
    <property type="entry name" value="METHYLPHOSPHONATE SYNTHASE"/>
    <property type="match status" value="1"/>
</dbReference>
<dbReference type="PANTHER" id="PTHR46797">
    <property type="entry name" value="HTH-TYPE TRANSCRIPTIONAL REGULATOR"/>
    <property type="match status" value="1"/>
</dbReference>
<dbReference type="HOGENOM" id="CLU_1811607_0_0_6"/>
<dbReference type="InterPro" id="IPR010982">
    <property type="entry name" value="Lambda_DNA-bd_dom_sf"/>
</dbReference>
<dbReference type="Gene3D" id="1.10.260.40">
    <property type="entry name" value="lambda repressor-like DNA-binding domains"/>
    <property type="match status" value="1"/>
</dbReference>
<evidence type="ECO:0000259" key="2">
    <source>
        <dbReference type="PROSITE" id="PS50943"/>
    </source>
</evidence>
<dbReference type="InterPro" id="IPR050807">
    <property type="entry name" value="TransReg_Diox_bact_type"/>
</dbReference>
<gene>
    <name evidence="3" type="ORF">Acife_0412</name>
</gene>
<dbReference type="KEGG" id="afi:Acife_0412"/>
<protein>
    <submittedName>
        <fullName evidence="3">Helix-turn-helix domain protein</fullName>
    </submittedName>
</protein>
<dbReference type="AlphaFoldDB" id="G0JSS6"/>
<dbReference type="SUPFAM" id="SSF47413">
    <property type="entry name" value="lambda repressor-like DNA-binding domains"/>
    <property type="match status" value="1"/>
</dbReference>
<dbReference type="GO" id="GO:0003677">
    <property type="term" value="F:DNA binding"/>
    <property type="evidence" value="ECO:0007669"/>
    <property type="project" value="UniProtKB-KW"/>
</dbReference>
<dbReference type="InterPro" id="IPR001387">
    <property type="entry name" value="Cro/C1-type_HTH"/>
</dbReference>
<dbReference type="CDD" id="cd00093">
    <property type="entry name" value="HTH_XRE"/>
    <property type="match status" value="1"/>
</dbReference>
<feature type="domain" description="HTH cro/C1-type" evidence="2">
    <location>
        <begin position="8"/>
        <end position="62"/>
    </location>
</feature>
<dbReference type="EMBL" id="CP002985">
    <property type="protein sequence ID" value="AEM46633.1"/>
    <property type="molecule type" value="Genomic_DNA"/>
</dbReference>
<dbReference type="GO" id="GO:0003700">
    <property type="term" value="F:DNA-binding transcription factor activity"/>
    <property type="evidence" value="ECO:0007669"/>
    <property type="project" value="TreeGrafter"/>
</dbReference>
<dbReference type="Proteomes" id="UP000009220">
    <property type="component" value="Chromosome"/>
</dbReference>
<evidence type="ECO:0000256" key="1">
    <source>
        <dbReference type="ARBA" id="ARBA00023125"/>
    </source>
</evidence>
<reference evidence="3 4" key="1">
    <citation type="journal article" date="2011" name="J. Bacteriol.">
        <title>Draft genome of the psychrotolerant acidophile Acidithiobacillus ferrivorans SS3.</title>
        <authorList>
            <person name="Liljeqvist M."/>
            <person name="Valdes J."/>
            <person name="Holmes D.S."/>
            <person name="Dopson M."/>
        </authorList>
    </citation>
    <scope>NUCLEOTIDE SEQUENCE [LARGE SCALE GENOMIC DNA]</scope>
    <source>
        <strain evidence="3 4">SS3</strain>
    </source>
</reference>
<sequence length="142" mass="15515">MKTLGEVIRELRKARGWTQEELAHRVGSDAGNISRLERGIQGASESTLRAIAKAFDLRLSDLYGIAEEGHSIALDMQIARGTAGEETISSLLQTLAKRFDRGDPAVREEVARLVLRYLENPQAGERIAKAIETLLGGEDGSK</sequence>
<organism evidence="3 4">
    <name type="scientific">Acidithiobacillus ferrivorans SS3</name>
    <dbReference type="NCBI Taxonomy" id="743299"/>
    <lineage>
        <taxon>Bacteria</taxon>
        <taxon>Pseudomonadati</taxon>
        <taxon>Pseudomonadota</taxon>
        <taxon>Acidithiobacillia</taxon>
        <taxon>Acidithiobacillales</taxon>
        <taxon>Acidithiobacillaceae</taxon>
        <taxon>Acidithiobacillus</taxon>
    </lineage>
</organism>
<dbReference type="GO" id="GO:0005829">
    <property type="term" value="C:cytosol"/>
    <property type="evidence" value="ECO:0007669"/>
    <property type="project" value="TreeGrafter"/>
</dbReference>
<name>G0JSS6_9PROT</name>
<keyword evidence="1" id="KW-0238">DNA-binding</keyword>
<accession>G0JSS6</accession>
<evidence type="ECO:0000313" key="3">
    <source>
        <dbReference type="EMBL" id="AEM46633.1"/>
    </source>
</evidence>
<dbReference type="Pfam" id="PF01381">
    <property type="entry name" value="HTH_3"/>
    <property type="match status" value="1"/>
</dbReference>